<keyword evidence="3" id="KW-1185">Reference proteome</keyword>
<dbReference type="PATRIC" id="fig|953739.5.peg.4428"/>
<evidence type="ECO:0000313" key="3">
    <source>
        <dbReference type="Proteomes" id="UP000006854"/>
    </source>
</evidence>
<dbReference type="KEGG" id="sve:SVEN_2269"/>
<dbReference type="GeneID" id="51862840"/>
<accession>F2R138</accession>
<evidence type="ECO:0000313" key="2">
    <source>
        <dbReference type="EMBL" id="CCA55555.1"/>
    </source>
</evidence>
<dbReference type="STRING" id="953739.SVEN_2269"/>
<dbReference type="EMBL" id="FR845719">
    <property type="protein sequence ID" value="CCA55555.1"/>
    <property type="molecule type" value="Genomic_DNA"/>
</dbReference>
<dbReference type="AlphaFoldDB" id="F2R138"/>
<dbReference type="OrthoDB" id="3627159at2"/>
<feature type="compositionally biased region" description="Basic and acidic residues" evidence="1">
    <location>
        <begin position="1"/>
        <end position="12"/>
    </location>
</feature>
<name>F2R138_STRVP</name>
<gene>
    <name evidence="2" type="ordered locus">SVEN_2269</name>
</gene>
<dbReference type="Proteomes" id="UP000006854">
    <property type="component" value="Chromosome"/>
</dbReference>
<proteinExistence type="predicted"/>
<dbReference type="eggNOG" id="ENOG5031XRD">
    <property type="taxonomic scope" value="Bacteria"/>
</dbReference>
<evidence type="ECO:0000256" key="1">
    <source>
        <dbReference type="SAM" id="MobiDB-lite"/>
    </source>
</evidence>
<dbReference type="RefSeq" id="WP_015033473.1">
    <property type="nucleotide sequence ID" value="NC_018750.1"/>
</dbReference>
<protein>
    <submittedName>
        <fullName evidence="2">Uncharacterized protein</fullName>
    </submittedName>
</protein>
<dbReference type="HOGENOM" id="CLU_1884616_0_0_11"/>
<reference evidence="2 3" key="1">
    <citation type="journal article" date="2011" name="BMC Genomics">
        <title>Genome-wide analysis of the role of GlnR in Streptomyces venezuelae provides new insights into global nitrogen regulation in actinomycetes.</title>
        <authorList>
            <person name="Pullan S.T."/>
            <person name="Bibb M.J."/>
            <person name="Merrick M."/>
        </authorList>
    </citation>
    <scope>NUCLEOTIDE SEQUENCE [LARGE SCALE GENOMIC DNA]</scope>
    <source>
        <strain evidence="3">ATCC 10712 / CBS 650.69 / DSM 40230 / JCM 4526 / NBRC 13096 / PD 04745</strain>
    </source>
</reference>
<sequence>MNDRPDDNDAPRVNHYSGPVFNGPVSQGQFAWDNENVTQNQQNNSTVAPGYEELAERVNTLLRELPRQGLADRDRQDAEEAAGEVLAAIGRDAPVEESRVRRALATLRGVLAPVATGVAAGATTGAQAWALAAIGGLTGIG</sequence>
<organism evidence="2 3">
    <name type="scientific">Streptomyces venezuelae (strain ATCC 10712 / CBS 650.69 / DSM 40230 / JCM 4526 / NBRC 13096 / PD 04745)</name>
    <dbReference type="NCBI Taxonomy" id="953739"/>
    <lineage>
        <taxon>Bacteria</taxon>
        <taxon>Bacillati</taxon>
        <taxon>Actinomycetota</taxon>
        <taxon>Actinomycetes</taxon>
        <taxon>Kitasatosporales</taxon>
        <taxon>Streptomycetaceae</taxon>
        <taxon>Streptomyces</taxon>
    </lineage>
</organism>
<feature type="region of interest" description="Disordered" evidence="1">
    <location>
        <begin position="1"/>
        <end position="22"/>
    </location>
</feature>